<dbReference type="PANTHER" id="PTHR15955">
    <property type="entry name" value="RWD DOMAIN CONTAINING PROTEIN 2"/>
    <property type="match status" value="1"/>
</dbReference>
<dbReference type="CDD" id="cd11605">
    <property type="entry name" value="RWD_DRWD_ELF-like"/>
    <property type="match status" value="1"/>
</dbReference>
<keyword evidence="3" id="KW-1185">Reference proteome</keyword>
<name>A0A2T2NYQ0_CORCC</name>
<dbReference type="CDD" id="cd24163">
    <property type="entry name" value="RWDD2_C"/>
    <property type="match status" value="1"/>
</dbReference>
<dbReference type="Proteomes" id="UP000240883">
    <property type="component" value="Unassembled WGS sequence"/>
</dbReference>
<evidence type="ECO:0000256" key="1">
    <source>
        <dbReference type="SAM" id="MobiDB-lite"/>
    </source>
</evidence>
<dbReference type="OrthoDB" id="432412at2759"/>
<gene>
    <name evidence="2" type="ORF">BS50DRAFT_571711</name>
</gene>
<dbReference type="STRING" id="1448308.A0A2T2NYQ0"/>
<dbReference type="AlphaFoldDB" id="A0A2T2NYQ0"/>
<feature type="compositionally biased region" description="Basic and acidic residues" evidence="1">
    <location>
        <begin position="8"/>
        <end position="23"/>
    </location>
</feature>
<sequence length="319" mass="34433">MSVPSVDETGRDETGRDGTRRDGMGWDGCAVHVRWVAARDSHVSGHKAVHGLDAKAQHPPLPTIDPWWRVSRSRRRQPMSQPDEARLATELGLLEAMYPEQIDYQARGRDFRFSEQSALLHLRIPESYPAAGLPDVISANDAAKKDLRDRTKAAVQRLGLGEGEEVLDAIIACFQGILETEGANADADAEAGGSEAEAAAAAAGEASRTVIIWLHHLLALSKRKLALAPAPTVCGVTKPGYPGIMVFTGPGSAVRDHVDALKAENWQAFQVRYEDDSAWQLGHGEGAGGVREVETMAEVVQAVQDQTQREALLKAVGIK</sequence>
<organism evidence="2 3">
    <name type="scientific">Corynespora cassiicola Philippines</name>
    <dbReference type="NCBI Taxonomy" id="1448308"/>
    <lineage>
        <taxon>Eukaryota</taxon>
        <taxon>Fungi</taxon>
        <taxon>Dikarya</taxon>
        <taxon>Ascomycota</taxon>
        <taxon>Pezizomycotina</taxon>
        <taxon>Dothideomycetes</taxon>
        <taxon>Pleosporomycetidae</taxon>
        <taxon>Pleosporales</taxon>
        <taxon>Corynesporascaceae</taxon>
        <taxon>Corynespora</taxon>
    </lineage>
</organism>
<accession>A0A2T2NYQ0</accession>
<evidence type="ECO:0008006" key="4">
    <source>
        <dbReference type="Google" id="ProtNLM"/>
    </source>
</evidence>
<protein>
    <recommendedName>
        <fullName evidence="4">RWD domain-containing protein</fullName>
    </recommendedName>
</protein>
<proteinExistence type="predicted"/>
<dbReference type="InterPro" id="IPR017359">
    <property type="entry name" value="Phi-like"/>
</dbReference>
<feature type="region of interest" description="Disordered" evidence="1">
    <location>
        <begin position="1"/>
        <end position="23"/>
    </location>
</feature>
<evidence type="ECO:0000313" key="3">
    <source>
        <dbReference type="Proteomes" id="UP000240883"/>
    </source>
</evidence>
<dbReference type="InterPro" id="IPR059181">
    <property type="entry name" value="RWDD2A-B_C"/>
</dbReference>
<dbReference type="EMBL" id="KZ678132">
    <property type="protein sequence ID" value="PSN70489.1"/>
    <property type="molecule type" value="Genomic_DNA"/>
</dbReference>
<reference evidence="2 3" key="1">
    <citation type="journal article" date="2018" name="Front. Microbiol.">
        <title>Genome-Wide Analysis of Corynespora cassiicola Leaf Fall Disease Putative Effectors.</title>
        <authorList>
            <person name="Lopez D."/>
            <person name="Ribeiro S."/>
            <person name="Label P."/>
            <person name="Fumanal B."/>
            <person name="Venisse J.S."/>
            <person name="Kohler A."/>
            <person name="de Oliveira R.R."/>
            <person name="Labutti K."/>
            <person name="Lipzen A."/>
            <person name="Lail K."/>
            <person name="Bauer D."/>
            <person name="Ohm R.A."/>
            <person name="Barry K.W."/>
            <person name="Spatafora J."/>
            <person name="Grigoriev I.V."/>
            <person name="Martin F.M."/>
            <person name="Pujade-Renaud V."/>
        </authorList>
    </citation>
    <scope>NUCLEOTIDE SEQUENCE [LARGE SCALE GENOMIC DNA]</scope>
    <source>
        <strain evidence="2 3">Philippines</strain>
    </source>
</reference>
<evidence type="ECO:0000313" key="2">
    <source>
        <dbReference type="EMBL" id="PSN70489.1"/>
    </source>
</evidence>
<dbReference type="PANTHER" id="PTHR15955:SF8">
    <property type="entry name" value="RWD DOMAIN-CONTAINING PROTEIN 2B-RELATED"/>
    <property type="match status" value="1"/>
</dbReference>